<evidence type="ECO:0000313" key="10">
    <source>
        <dbReference type="EMBL" id="ORY61047.1"/>
    </source>
</evidence>
<keyword evidence="3" id="KW-0862">Zinc</keyword>
<reference evidence="10 11" key="1">
    <citation type="submission" date="2016-07" db="EMBL/GenBank/DDBJ databases">
        <title>Pervasive Adenine N6-methylation of Active Genes in Fungi.</title>
        <authorList>
            <consortium name="DOE Joint Genome Institute"/>
            <person name="Mondo S.J."/>
            <person name="Dannebaum R.O."/>
            <person name="Kuo R.C."/>
            <person name="Labutti K."/>
            <person name="Haridas S."/>
            <person name="Kuo A."/>
            <person name="Salamov A."/>
            <person name="Ahrendt S.R."/>
            <person name="Lipzen A."/>
            <person name="Sullivan W."/>
            <person name="Andreopoulos W.B."/>
            <person name="Clum A."/>
            <person name="Lindquist E."/>
            <person name="Daum C."/>
            <person name="Ramamoorthy G.K."/>
            <person name="Gryganskyi A."/>
            <person name="Culley D."/>
            <person name="Magnuson J.K."/>
            <person name="James T.Y."/>
            <person name="O'Malley M.A."/>
            <person name="Stajich J.E."/>
            <person name="Spatafora J.W."/>
            <person name="Visel A."/>
            <person name="Grigoriev I.V."/>
        </authorList>
    </citation>
    <scope>NUCLEOTIDE SEQUENCE [LARGE SCALE GENOMIC DNA]</scope>
    <source>
        <strain evidence="10 11">62-1032</strain>
    </source>
</reference>
<evidence type="ECO:0000256" key="6">
    <source>
        <dbReference type="ARBA" id="ARBA00023163"/>
    </source>
</evidence>
<dbReference type="Proteomes" id="UP000193467">
    <property type="component" value="Unassembled WGS sequence"/>
</dbReference>
<dbReference type="SMART" id="SM00066">
    <property type="entry name" value="GAL4"/>
    <property type="match status" value="1"/>
</dbReference>
<dbReference type="AlphaFoldDB" id="A0A1Y2DPB0"/>
<sequence length="717" mass="78390">MATKAVSKRGQYASNACLGCRRRKHKCDAQQPCATCAHFGEECIYAGVDGRKHLTASYVSGLKDTIGTLEARVALLEALLVSAGVDVPEAPSPPADIPVAPSTSESKPSAIAMPIQRTRPRAGDDEGEQTDEESAWIGEMDRLQLDEEGSLVFFGPTSARTFGSLSTEQAFSSPPAGAINPHRSDFDYSRHLPRDLGLSREIHDSVLQLFEAFFASWCRVVDMYTFRSDMRTCLSSSDGPFRTQNYSPLLHNAILAVGLRLWQGDQVQPFPELVVIKDGILQVSDAEMASVSCYNQARTFVESEAERPMLSTVRGLLLIASVNASLSKGTLGYIFHGTSMRMSAVLGLSIDCSKQVARGEIPLAMKIARDSLFYTIRVQETLWSISQGRALLTYRGEDHGIEPPPIDAAEDARPWQPPVVWSFPLGAPPLPLNAPSWISTTFHWTHRLSALQDRILSFFYVKSSPSANEANYAELTEQLQAWETQLPPVLQVANAISGSPPPHVLTLLLTYQKTIILHNRPYFMRTDGAFAGARERCLEAARTALVLLQRYDALYGLSYAPLTSVQTVFMAGTCFLLDMRPRAGGAKRSRPSLASLDQCLVALRSMGKCFSYGNSTAEILEGLRQRWAPWDSPPPSSLPLSSPSSFPSSSTTNFGLPSAGCEEAMYPFTLDGPWAGQFGSYGELFGVGEYRPFLGFGGESSHESKAFDWGSWEGGSM</sequence>
<dbReference type="GO" id="GO:0005634">
    <property type="term" value="C:nucleus"/>
    <property type="evidence" value="ECO:0007669"/>
    <property type="project" value="UniProtKB-SubCell"/>
</dbReference>
<evidence type="ECO:0000259" key="9">
    <source>
        <dbReference type="PROSITE" id="PS50048"/>
    </source>
</evidence>
<dbReference type="PROSITE" id="PS00463">
    <property type="entry name" value="ZN2_CY6_FUNGAL_1"/>
    <property type="match status" value="1"/>
</dbReference>
<keyword evidence="5" id="KW-0238">DNA-binding</keyword>
<name>A0A1Y2DPB0_9BASI</name>
<evidence type="ECO:0000256" key="7">
    <source>
        <dbReference type="ARBA" id="ARBA00023242"/>
    </source>
</evidence>
<dbReference type="OrthoDB" id="2154091at2759"/>
<dbReference type="InParanoid" id="A0A1Y2DPB0"/>
<evidence type="ECO:0000256" key="4">
    <source>
        <dbReference type="ARBA" id="ARBA00023015"/>
    </source>
</evidence>
<dbReference type="Pfam" id="PF04082">
    <property type="entry name" value="Fungal_trans"/>
    <property type="match status" value="1"/>
</dbReference>
<feature type="region of interest" description="Disordered" evidence="8">
    <location>
        <begin position="89"/>
        <end position="130"/>
    </location>
</feature>
<dbReference type="InterPro" id="IPR051615">
    <property type="entry name" value="Transcr_Regulatory_Elem"/>
</dbReference>
<dbReference type="PANTHER" id="PTHR31313">
    <property type="entry name" value="TY1 ENHANCER ACTIVATOR"/>
    <property type="match status" value="1"/>
</dbReference>
<evidence type="ECO:0000256" key="2">
    <source>
        <dbReference type="ARBA" id="ARBA00022723"/>
    </source>
</evidence>
<dbReference type="PROSITE" id="PS50048">
    <property type="entry name" value="ZN2_CY6_FUNGAL_2"/>
    <property type="match status" value="1"/>
</dbReference>
<protein>
    <recommendedName>
        <fullName evidence="9">Zn(2)-C6 fungal-type domain-containing protein</fullName>
    </recommendedName>
</protein>
<dbReference type="InterPro" id="IPR007219">
    <property type="entry name" value="XnlR_reg_dom"/>
</dbReference>
<evidence type="ECO:0000313" key="11">
    <source>
        <dbReference type="Proteomes" id="UP000193467"/>
    </source>
</evidence>
<dbReference type="GO" id="GO:0006351">
    <property type="term" value="P:DNA-templated transcription"/>
    <property type="evidence" value="ECO:0007669"/>
    <property type="project" value="InterPro"/>
</dbReference>
<gene>
    <name evidence="10" type="ORF">BCR35DRAFT_309118</name>
</gene>
<comment type="caution">
    <text evidence="10">The sequence shown here is derived from an EMBL/GenBank/DDBJ whole genome shotgun (WGS) entry which is preliminary data.</text>
</comment>
<keyword evidence="4" id="KW-0805">Transcription regulation</keyword>
<keyword evidence="7" id="KW-0539">Nucleus</keyword>
<proteinExistence type="predicted"/>
<dbReference type="EMBL" id="MCGR01000073">
    <property type="protein sequence ID" value="ORY61047.1"/>
    <property type="molecule type" value="Genomic_DNA"/>
</dbReference>
<accession>A0A1Y2DPB0</accession>
<keyword evidence="11" id="KW-1185">Reference proteome</keyword>
<dbReference type="PANTHER" id="PTHR31313:SF81">
    <property type="entry name" value="TY1 ENHANCER ACTIVATOR"/>
    <property type="match status" value="1"/>
</dbReference>
<dbReference type="GO" id="GO:0008270">
    <property type="term" value="F:zinc ion binding"/>
    <property type="evidence" value="ECO:0007669"/>
    <property type="project" value="InterPro"/>
</dbReference>
<dbReference type="STRING" id="106004.A0A1Y2DPB0"/>
<evidence type="ECO:0000256" key="1">
    <source>
        <dbReference type="ARBA" id="ARBA00004123"/>
    </source>
</evidence>
<dbReference type="CDD" id="cd00067">
    <property type="entry name" value="GAL4"/>
    <property type="match status" value="1"/>
</dbReference>
<evidence type="ECO:0000256" key="8">
    <source>
        <dbReference type="SAM" id="MobiDB-lite"/>
    </source>
</evidence>
<organism evidence="10 11">
    <name type="scientific">Leucosporidium creatinivorum</name>
    <dbReference type="NCBI Taxonomy" id="106004"/>
    <lineage>
        <taxon>Eukaryota</taxon>
        <taxon>Fungi</taxon>
        <taxon>Dikarya</taxon>
        <taxon>Basidiomycota</taxon>
        <taxon>Pucciniomycotina</taxon>
        <taxon>Microbotryomycetes</taxon>
        <taxon>Leucosporidiales</taxon>
        <taxon>Leucosporidium</taxon>
    </lineage>
</organism>
<comment type="subcellular location">
    <subcellularLocation>
        <location evidence="1">Nucleus</location>
    </subcellularLocation>
</comment>
<feature type="domain" description="Zn(2)-C6 fungal-type" evidence="9">
    <location>
        <begin position="16"/>
        <end position="45"/>
    </location>
</feature>
<dbReference type="InterPro" id="IPR001138">
    <property type="entry name" value="Zn2Cys6_DnaBD"/>
</dbReference>
<evidence type="ECO:0000256" key="3">
    <source>
        <dbReference type="ARBA" id="ARBA00022833"/>
    </source>
</evidence>
<dbReference type="GO" id="GO:0000981">
    <property type="term" value="F:DNA-binding transcription factor activity, RNA polymerase II-specific"/>
    <property type="evidence" value="ECO:0007669"/>
    <property type="project" value="InterPro"/>
</dbReference>
<dbReference type="SUPFAM" id="SSF57701">
    <property type="entry name" value="Zn2/Cys6 DNA-binding domain"/>
    <property type="match status" value="1"/>
</dbReference>
<dbReference type="CDD" id="cd12148">
    <property type="entry name" value="fungal_TF_MHR"/>
    <property type="match status" value="1"/>
</dbReference>
<dbReference type="Gene3D" id="4.10.240.10">
    <property type="entry name" value="Zn(2)-C6 fungal-type DNA-binding domain"/>
    <property type="match status" value="1"/>
</dbReference>
<evidence type="ECO:0000256" key="5">
    <source>
        <dbReference type="ARBA" id="ARBA00023125"/>
    </source>
</evidence>
<dbReference type="GO" id="GO:0003677">
    <property type="term" value="F:DNA binding"/>
    <property type="evidence" value="ECO:0007669"/>
    <property type="project" value="UniProtKB-KW"/>
</dbReference>
<keyword evidence="6" id="KW-0804">Transcription</keyword>
<dbReference type="InterPro" id="IPR036864">
    <property type="entry name" value="Zn2-C6_fun-type_DNA-bd_sf"/>
</dbReference>
<dbReference type="Pfam" id="PF00172">
    <property type="entry name" value="Zn_clus"/>
    <property type="match status" value="1"/>
</dbReference>
<keyword evidence="2" id="KW-0479">Metal-binding</keyword>